<gene>
    <name evidence="6" type="ORF">GCM10007964_43610</name>
</gene>
<dbReference type="PRINTS" id="PR00032">
    <property type="entry name" value="HTHARAC"/>
</dbReference>
<accession>A0A917R9C9</accession>
<proteinExistence type="predicted"/>
<dbReference type="PANTHER" id="PTHR46796">
    <property type="entry name" value="HTH-TYPE TRANSCRIPTIONAL ACTIVATOR RHAS-RELATED"/>
    <property type="match status" value="1"/>
</dbReference>
<dbReference type="GO" id="GO:0043565">
    <property type="term" value="F:sequence-specific DNA binding"/>
    <property type="evidence" value="ECO:0007669"/>
    <property type="project" value="InterPro"/>
</dbReference>
<evidence type="ECO:0000256" key="2">
    <source>
        <dbReference type="ARBA" id="ARBA00023125"/>
    </source>
</evidence>
<sequence length="183" mass="19974">MGGKRTVPAALLPRLRLARDHIDRHYQSDLDLDRLAAVAGISKFYFIRCFEAAYGETPNRYVLRRRLERAQDLLRYANLTVTEICMAVGFTSLGSFSAKFHRMVGESPSAYRDRWAAHGAPRVPGCYLFMAGVLDPSRNVAPEAGADGREGGGAGEVDPAGQGPADEGRDCAILEKPQFSEVG</sequence>
<protein>
    <submittedName>
        <fullName evidence="6">Transcriptional regulator</fullName>
    </submittedName>
</protein>
<dbReference type="SUPFAM" id="SSF46689">
    <property type="entry name" value="Homeodomain-like"/>
    <property type="match status" value="2"/>
</dbReference>
<dbReference type="PROSITE" id="PS01124">
    <property type="entry name" value="HTH_ARAC_FAMILY_2"/>
    <property type="match status" value="1"/>
</dbReference>
<dbReference type="InterPro" id="IPR050204">
    <property type="entry name" value="AraC_XylS_family_regulators"/>
</dbReference>
<dbReference type="Pfam" id="PF12833">
    <property type="entry name" value="HTH_18"/>
    <property type="match status" value="1"/>
</dbReference>
<dbReference type="InterPro" id="IPR018060">
    <property type="entry name" value="HTH_AraC"/>
</dbReference>
<dbReference type="AlphaFoldDB" id="A0A917R9C9"/>
<dbReference type="InterPro" id="IPR009057">
    <property type="entry name" value="Homeodomain-like_sf"/>
</dbReference>
<organism evidence="6 7">
    <name type="scientific">Sphaerisporangium melleum</name>
    <dbReference type="NCBI Taxonomy" id="321316"/>
    <lineage>
        <taxon>Bacteria</taxon>
        <taxon>Bacillati</taxon>
        <taxon>Actinomycetota</taxon>
        <taxon>Actinomycetes</taxon>
        <taxon>Streptosporangiales</taxon>
        <taxon>Streptosporangiaceae</taxon>
        <taxon>Sphaerisporangium</taxon>
    </lineage>
</organism>
<dbReference type="RefSeq" id="WP_229691333.1">
    <property type="nucleotide sequence ID" value="NZ_BMNT01000024.1"/>
</dbReference>
<dbReference type="PANTHER" id="PTHR46796:SF14">
    <property type="entry name" value="TRANSCRIPTIONAL REGULATORY PROTEIN"/>
    <property type="match status" value="1"/>
</dbReference>
<reference evidence="6" key="2">
    <citation type="submission" date="2020-09" db="EMBL/GenBank/DDBJ databases">
        <authorList>
            <person name="Sun Q."/>
            <person name="Ohkuma M."/>
        </authorList>
    </citation>
    <scope>NUCLEOTIDE SEQUENCE</scope>
    <source>
        <strain evidence="6">JCM 13064</strain>
    </source>
</reference>
<keyword evidence="1" id="KW-0805">Transcription regulation</keyword>
<dbReference type="Gene3D" id="1.10.10.60">
    <property type="entry name" value="Homeodomain-like"/>
    <property type="match status" value="2"/>
</dbReference>
<dbReference type="InterPro" id="IPR020449">
    <property type="entry name" value="Tscrpt_reg_AraC-type_HTH"/>
</dbReference>
<evidence type="ECO:0000256" key="1">
    <source>
        <dbReference type="ARBA" id="ARBA00023015"/>
    </source>
</evidence>
<keyword evidence="2" id="KW-0238">DNA-binding</keyword>
<keyword evidence="3" id="KW-0804">Transcription</keyword>
<dbReference type="SMART" id="SM00342">
    <property type="entry name" value="HTH_ARAC"/>
    <property type="match status" value="1"/>
</dbReference>
<evidence type="ECO:0000313" key="6">
    <source>
        <dbReference type="EMBL" id="GGK96653.1"/>
    </source>
</evidence>
<name>A0A917R9C9_9ACTN</name>
<evidence type="ECO:0000313" key="7">
    <source>
        <dbReference type="Proteomes" id="UP000645217"/>
    </source>
</evidence>
<reference evidence="6" key="1">
    <citation type="journal article" date="2014" name="Int. J. Syst. Evol. Microbiol.">
        <title>Complete genome sequence of Corynebacterium casei LMG S-19264T (=DSM 44701T), isolated from a smear-ripened cheese.</title>
        <authorList>
            <consortium name="US DOE Joint Genome Institute (JGI-PGF)"/>
            <person name="Walter F."/>
            <person name="Albersmeier A."/>
            <person name="Kalinowski J."/>
            <person name="Ruckert C."/>
        </authorList>
    </citation>
    <scope>NUCLEOTIDE SEQUENCE</scope>
    <source>
        <strain evidence="6">JCM 13064</strain>
    </source>
</reference>
<evidence type="ECO:0000256" key="4">
    <source>
        <dbReference type="SAM" id="MobiDB-lite"/>
    </source>
</evidence>
<feature type="region of interest" description="Disordered" evidence="4">
    <location>
        <begin position="140"/>
        <end position="170"/>
    </location>
</feature>
<evidence type="ECO:0000256" key="3">
    <source>
        <dbReference type="ARBA" id="ARBA00023163"/>
    </source>
</evidence>
<evidence type="ECO:0000259" key="5">
    <source>
        <dbReference type="PROSITE" id="PS01124"/>
    </source>
</evidence>
<feature type="domain" description="HTH araC/xylS-type" evidence="5">
    <location>
        <begin position="16"/>
        <end position="114"/>
    </location>
</feature>
<dbReference type="Proteomes" id="UP000645217">
    <property type="component" value="Unassembled WGS sequence"/>
</dbReference>
<dbReference type="EMBL" id="BMNT01000024">
    <property type="protein sequence ID" value="GGK96653.1"/>
    <property type="molecule type" value="Genomic_DNA"/>
</dbReference>
<keyword evidence="7" id="KW-1185">Reference proteome</keyword>
<comment type="caution">
    <text evidence="6">The sequence shown here is derived from an EMBL/GenBank/DDBJ whole genome shotgun (WGS) entry which is preliminary data.</text>
</comment>
<dbReference type="GO" id="GO:0003700">
    <property type="term" value="F:DNA-binding transcription factor activity"/>
    <property type="evidence" value="ECO:0007669"/>
    <property type="project" value="InterPro"/>
</dbReference>